<dbReference type="CDD" id="cd00085">
    <property type="entry name" value="HNHc"/>
    <property type="match status" value="1"/>
</dbReference>
<protein>
    <recommendedName>
        <fullName evidence="2">HNH nuclease domain-containing protein</fullName>
    </recommendedName>
</protein>
<dbReference type="RefSeq" id="WP_063709845.1">
    <property type="nucleotide sequence ID" value="NZ_JACHIT010000001.1"/>
</dbReference>
<evidence type="ECO:0000313" key="3">
    <source>
        <dbReference type="EMBL" id="MBB5914765.1"/>
    </source>
</evidence>
<dbReference type="Pfam" id="PF02720">
    <property type="entry name" value="DUF222"/>
    <property type="match status" value="1"/>
</dbReference>
<dbReference type="Pfam" id="PF01844">
    <property type="entry name" value="HNH"/>
    <property type="match status" value="1"/>
</dbReference>
<evidence type="ECO:0000313" key="4">
    <source>
        <dbReference type="Proteomes" id="UP000540412"/>
    </source>
</evidence>
<keyword evidence="4" id="KW-1185">Reference proteome</keyword>
<dbReference type="Proteomes" id="UP000540412">
    <property type="component" value="Unassembled WGS sequence"/>
</dbReference>
<gene>
    <name evidence="3" type="ORF">BJY24_003632</name>
</gene>
<dbReference type="InterPro" id="IPR003870">
    <property type="entry name" value="DUF222"/>
</dbReference>
<dbReference type="AlphaFoldDB" id="A0A7W9PEV6"/>
<proteinExistence type="inferred from homology"/>
<dbReference type="EMBL" id="JACHIT010000001">
    <property type="protein sequence ID" value="MBB5914765.1"/>
    <property type="molecule type" value="Genomic_DNA"/>
</dbReference>
<comment type="similarity">
    <text evidence="1">Belongs to the Rv1128c/1148c/1588c/1702c/1945/3466 family.</text>
</comment>
<dbReference type="GO" id="GO:0004519">
    <property type="term" value="F:endonuclease activity"/>
    <property type="evidence" value="ECO:0007669"/>
    <property type="project" value="InterPro"/>
</dbReference>
<dbReference type="Gene3D" id="1.10.30.50">
    <property type="match status" value="1"/>
</dbReference>
<feature type="domain" description="HNH nuclease" evidence="2">
    <location>
        <begin position="359"/>
        <end position="412"/>
    </location>
</feature>
<accession>A0A7W9PEV6</accession>
<reference evidence="3 4" key="1">
    <citation type="submission" date="2020-08" db="EMBL/GenBank/DDBJ databases">
        <title>Sequencing the genomes of 1000 actinobacteria strains.</title>
        <authorList>
            <person name="Klenk H.-P."/>
        </authorList>
    </citation>
    <scope>NUCLEOTIDE SEQUENCE [LARGE SCALE GENOMIC DNA]</scope>
    <source>
        <strain evidence="3 4">DSM 43582</strain>
    </source>
</reference>
<dbReference type="SMART" id="SM00507">
    <property type="entry name" value="HNHc"/>
    <property type="match status" value="1"/>
</dbReference>
<evidence type="ECO:0000256" key="1">
    <source>
        <dbReference type="ARBA" id="ARBA00023450"/>
    </source>
</evidence>
<evidence type="ECO:0000259" key="2">
    <source>
        <dbReference type="SMART" id="SM00507"/>
    </source>
</evidence>
<name>A0A7W9PEV6_9NOCA</name>
<organism evidence="3 4">
    <name type="scientific">Nocardia transvalensis</name>
    <dbReference type="NCBI Taxonomy" id="37333"/>
    <lineage>
        <taxon>Bacteria</taxon>
        <taxon>Bacillati</taxon>
        <taxon>Actinomycetota</taxon>
        <taxon>Actinomycetes</taxon>
        <taxon>Mycobacteriales</taxon>
        <taxon>Nocardiaceae</taxon>
        <taxon>Nocardia</taxon>
    </lineage>
</organism>
<dbReference type="GO" id="GO:0003676">
    <property type="term" value="F:nucleic acid binding"/>
    <property type="evidence" value="ECO:0007669"/>
    <property type="project" value="InterPro"/>
</dbReference>
<sequence>MSSSGGIEGRAAGPLYSAVTDLLELPLTPLTDDEVVDVMRDVERCVRMLVSVRHRLLIEASERSLPARFGLKSLKKFLMETLRLASADAGARVHQASWVGTFHDMTGQPTDPRLPHTAEALAAGEISADHARGVAAVMNRVPRGVSEEDREAAEQVLAEFARSGSPDDVGKVGYQLLAHLDPDGRLTTDHDRARMRGVIVGRQRPDGMSPIRGEITPVLRALLDPLLAAYARPGVCNPEDPDSPSVDVGNADPRTLAEAAGRDRRSTAQRNHDALTALLSSGVITGELGSHRGMPVATVLTMNVEDVEHLSGVATTATGGTVPIGDALALAERSQPFLAVFDHSGLPLHLGRMKRLASRAQRVALIAALRGCSRPGCDAPASLCAVHHVLEYRKGGRTDLDNLTLACDACHALIHDGPGGWKTVVEGDNSPYAGRVAWIAPPHIDPQQIPQLNHRHHADELFAEVLTRIHTRNQRERRRRKPVAA</sequence>
<dbReference type="GO" id="GO:0008270">
    <property type="term" value="F:zinc ion binding"/>
    <property type="evidence" value="ECO:0007669"/>
    <property type="project" value="InterPro"/>
</dbReference>
<dbReference type="InterPro" id="IPR003615">
    <property type="entry name" value="HNH_nuc"/>
</dbReference>
<dbReference type="InterPro" id="IPR002711">
    <property type="entry name" value="HNH"/>
</dbReference>
<comment type="caution">
    <text evidence="3">The sequence shown here is derived from an EMBL/GenBank/DDBJ whole genome shotgun (WGS) entry which is preliminary data.</text>
</comment>